<proteinExistence type="inferred from homology"/>
<organism evidence="5 7">
    <name type="scientific">Pseudomonas tohonis</name>
    <dbReference type="NCBI Taxonomy" id="2725477"/>
    <lineage>
        <taxon>Bacteria</taxon>
        <taxon>Pseudomonadati</taxon>
        <taxon>Pseudomonadota</taxon>
        <taxon>Gammaproteobacteria</taxon>
        <taxon>Pseudomonadales</taxon>
        <taxon>Pseudomonadaceae</taxon>
        <taxon>Pseudomonas</taxon>
    </lineage>
</organism>
<evidence type="ECO:0000256" key="1">
    <source>
        <dbReference type="ARBA" id="ARBA00010333"/>
    </source>
</evidence>
<keyword evidence="2 3" id="KW-0732">Signal</keyword>
<dbReference type="InterPro" id="IPR001638">
    <property type="entry name" value="Solute-binding_3/MltF_N"/>
</dbReference>
<sequence>MKRSLIALLQAALLAGVASVAVAQEKIVFGIAQEAYPPFSFKSGQGQWSGFEPELIAALCTRMQVQCPLNEMAWDGLIPALKAQQVDVVLNSLSITPERREVVDFSEPYFFTPALWVADRSLDVQPTPEGLKGLIIGVQGSTTHSAYAKKYFGKDSTVRYYNAQDDILADLRSGRIDIMLADQLAVEPVLELPDNAMLAGKGVAPQDPLFGEGVGAAVRKGNDALRERLNLALQALRDDGTYDTLRGHYFKADISARQ</sequence>
<dbReference type="AlphaFoldDB" id="A0A6J4DXQ3"/>
<comment type="similarity">
    <text evidence="1">Belongs to the bacterial solute-binding protein 3 family.</text>
</comment>
<evidence type="ECO:0000256" key="2">
    <source>
        <dbReference type="ARBA" id="ARBA00022729"/>
    </source>
</evidence>
<evidence type="ECO:0000259" key="4">
    <source>
        <dbReference type="SMART" id="SM00062"/>
    </source>
</evidence>
<dbReference type="Gene3D" id="3.40.190.10">
    <property type="entry name" value="Periplasmic binding protein-like II"/>
    <property type="match status" value="2"/>
</dbReference>
<dbReference type="KEGG" id="ptw:TUM18999_04110"/>
<name>A0A6J4DXQ3_9PSED</name>
<feature type="signal peptide" evidence="3">
    <location>
        <begin position="1"/>
        <end position="23"/>
    </location>
</feature>
<evidence type="ECO:0000256" key="3">
    <source>
        <dbReference type="SAM" id="SignalP"/>
    </source>
</evidence>
<dbReference type="Proteomes" id="UP001054892">
    <property type="component" value="Unassembled WGS sequence"/>
</dbReference>
<feature type="domain" description="Solute-binding protein family 3/N-terminal" evidence="4">
    <location>
        <begin position="26"/>
        <end position="253"/>
    </location>
</feature>
<evidence type="ECO:0000313" key="5">
    <source>
        <dbReference type="EMBL" id="BCG22220.1"/>
    </source>
</evidence>
<dbReference type="SMART" id="SM00062">
    <property type="entry name" value="PBPb"/>
    <property type="match status" value="1"/>
</dbReference>
<dbReference type="Proteomes" id="UP000509383">
    <property type="component" value="Chromosome"/>
</dbReference>
<dbReference type="PANTHER" id="PTHR35936:SF17">
    <property type="entry name" value="ARGININE-BINDING EXTRACELLULAR PROTEIN ARTP"/>
    <property type="match status" value="1"/>
</dbReference>
<feature type="chain" id="PRO_5026667251" evidence="3">
    <location>
        <begin position="24"/>
        <end position="258"/>
    </location>
</feature>
<reference evidence="5 7" key="1">
    <citation type="submission" date="2020-05" db="EMBL/GenBank/DDBJ databases">
        <title>Characterization of novel class B3 metallo-beta-lactamase from novel Pseudomonas species.</title>
        <authorList>
            <person name="Yamada K."/>
            <person name="Aoki K."/>
            <person name="Ishii Y."/>
        </authorList>
    </citation>
    <scope>NUCLEOTIDE SEQUENCE [LARGE SCALE GENOMIC DNA]</scope>
    <source>
        <strain evidence="5 7">TUM18999</strain>
        <strain evidence="6 8">TUM20286</strain>
    </source>
</reference>
<dbReference type="RefSeq" id="WP_173176613.1">
    <property type="nucleotide sequence ID" value="NZ_AP023189.1"/>
</dbReference>
<dbReference type="EMBL" id="AP023189">
    <property type="protein sequence ID" value="BCG22220.1"/>
    <property type="molecule type" value="Genomic_DNA"/>
</dbReference>
<dbReference type="Pfam" id="PF00497">
    <property type="entry name" value="SBP_bac_3"/>
    <property type="match status" value="1"/>
</dbReference>
<protein>
    <submittedName>
        <fullName evidence="5">Amino acid ABC transporter</fullName>
    </submittedName>
</protein>
<dbReference type="EMBL" id="BQKM01000016">
    <property type="protein sequence ID" value="GJN55139.1"/>
    <property type="molecule type" value="Genomic_DNA"/>
</dbReference>
<evidence type="ECO:0000313" key="7">
    <source>
        <dbReference type="Proteomes" id="UP000509383"/>
    </source>
</evidence>
<dbReference type="SUPFAM" id="SSF53850">
    <property type="entry name" value="Periplasmic binding protein-like II"/>
    <property type="match status" value="1"/>
</dbReference>
<accession>A0A6J4DXQ3</accession>
<keyword evidence="8" id="KW-1185">Reference proteome</keyword>
<gene>
    <name evidence="5" type="ORF">TUM18999_04110</name>
    <name evidence="6" type="ORF">TUM20286_48910</name>
</gene>
<dbReference type="PANTHER" id="PTHR35936">
    <property type="entry name" value="MEMBRANE-BOUND LYTIC MUREIN TRANSGLYCOSYLASE F"/>
    <property type="match status" value="1"/>
</dbReference>
<evidence type="ECO:0000313" key="6">
    <source>
        <dbReference type="EMBL" id="GJN55139.1"/>
    </source>
</evidence>
<evidence type="ECO:0000313" key="8">
    <source>
        <dbReference type="Proteomes" id="UP001054892"/>
    </source>
</evidence>